<reference evidence="1" key="2">
    <citation type="submission" date="2025-09" db="UniProtKB">
        <authorList>
            <consortium name="EnsemblPlants"/>
        </authorList>
    </citation>
    <scope>IDENTIFICATION</scope>
</reference>
<dbReference type="Proteomes" id="UP001732700">
    <property type="component" value="Chromosome 5A"/>
</dbReference>
<keyword evidence="2" id="KW-1185">Reference proteome</keyword>
<evidence type="ECO:0000313" key="2">
    <source>
        <dbReference type="Proteomes" id="UP001732700"/>
    </source>
</evidence>
<name>A0ACD5XVL7_AVESA</name>
<evidence type="ECO:0000313" key="1">
    <source>
        <dbReference type="EnsemblPlants" id="AVESA.00010b.r2.5AG0861620.1.CDS.1"/>
    </source>
</evidence>
<organism evidence="1 2">
    <name type="scientific">Avena sativa</name>
    <name type="common">Oat</name>
    <dbReference type="NCBI Taxonomy" id="4498"/>
    <lineage>
        <taxon>Eukaryota</taxon>
        <taxon>Viridiplantae</taxon>
        <taxon>Streptophyta</taxon>
        <taxon>Embryophyta</taxon>
        <taxon>Tracheophyta</taxon>
        <taxon>Spermatophyta</taxon>
        <taxon>Magnoliopsida</taxon>
        <taxon>Liliopsida</taxon>
        <taxon>Poales</taxon>
        <taxon>Poaceae</taxon>
        <taxon>BOP clade</taxon>
        <taxon>Pooideae</taxon>
        <taxon>Poodae</taxon>
        <taxon>Poeae</taxon>
        <taxon>Poeae Chloroplast Group 1 (Aveneae type)</taxon>
        <taxon>Aveninae</taxon>
        <taxon>Avena</taxon>
    </lineage>
</organism>
<protein>
    <submittedName>
        <fullName evidence="1">Uncharacterized protein</fullName>
    </submittedName>
</protein>
<proteinExistence type="predicted"/>
<sequence>MEFGERRPPPHQHATGGAPLPASLLLLSLQIDAAAPACGSAACCTTRGGTHNVQVPLRAAAPPRVSSLHVYCSSPAPLPSAPYVVATVADVVLIGIAITGNPVRLNGGYEYFIYRSGPAETGSSSSSSSLELLPETSVSLCSSHVGILRRRPGDSYLVAALCHAYSPGEYQLHLYNSVTRKWASKQPLSSSNHHAGGCHVNHKVIAIGGEYGTMGWVDLWHGILLCDVLREDPQLRYVPLPPPLLPTRELEGCPRNARDIAFVNGRIRYVELQIGVMPGSTGKGGYVADGWTIGVWSRSAAAATAAAEKDSWHQDHVLKASEVSVTNTTANFELLPTLLADEGSSVRLAQSTLEKLHTGHPTLSLHDDQVVYLMTKVDYRDNKAWVLAIDTANKTLRGVAEFTADRVPGFSFTYTHCMVSQCPAEYDASR</sequence>
<dbReference type="EnsemblPlants" id="AVESA.00010b.r2.5AG0861620.1">
    <property type="protein sequence ID" value="AVESA.00010b.r2.5AG0861620.1.CDS.1"/>
    <property type="gene ID" value="AVESA.00010b.r2.5AG0861620"/>
</dbReference>
<accession>A0ACD5XVL7</accession>
<reference evidence="1" key="1">
    <citation type="submission" date="2021-05" db="EMBL/GenBank/DDBJ databases">
        <authorList>
            <person name="Scholz U."/>
            <person name="Mascher M."/>
            <person name="Fiebig A."/>
        </authorList>
    </citation>
    <scope>NUCLEOTIDE SEQUENCE [LARGE SCALE GENOMIC DNA]</scope>
</reference>